<comment type="caution">
    <text evidence="2">The sequence shown here is derived from an EMBL/GenBank/DDBJ whole genome shotgun (WGS) entry which is preliminary data.</text>
</comment>
<dbReference type="Proteomes" id="UP001139494">
    <property type="component" value="Unassembled WGS sequence"/>
</dbReference>
<evidence type="ECO:0000313" key="2">
    <source>
        <dbReference type="EMBL" id="MCQ4333625.1"/>
    </source>
</evidence>
<feature type="region of interest" description="Disordered" evidence="1">
    <location>
        <begin position="1"/>
        <end position="51"/>
    </location>
</feature>
<dbReference type="RefSeq" id="WP_256029651.1">
    <property type="nucleotide sequence ID" value="NZ_JAHLKM010000010.1"/>
</dbReference>
<organism evidence="2 3">
    <name type="scientific">Natronomonas aquatica</name>
    <dbReference type="NCBI Taxonomy" id="2841590"/>
    <lineage>
        <taxon>Archaea</taxon>
        <taxon>Methanobacteriati</taxon>
        <taxon>Methanobacteriota</taxon>
        <taxon>Stenosarchaea group</taxon>
        <taxon>Halobacteria</taxon>
        <taxon>Halobacteriales</taxon>
        <taxon>Natronomonadaceae</taxon>
        <taxon>Natronomonas</taxon>
    </lineage>
</organism>
<name>A0A9R1D7M5_9EURY</name>
<proteinExistence type="predicted"/>
<accession>A0A9R1D7M5</accession>
<keyword evidence="3" id="KW-1185">Reference proteome</keyword>
<sequence>MRQHDDEVNSDKYKIENNTDEIVTETHRSKKDKNPFGGSGENKNSLINGSL</sequence>
<dbReference type="EMBL" id="JAHLKM010000010">
    <property type="protein sequence ID" value="MCQ4333625.1"/>
    <property type="molecule type" value="Genomic_DNA"/>
</dbReference>
<dbReference type="AlphaFoldDB" id="A0A9R1D7M5"/>
<evidence type="ECO:0000313" key="3">
    <source>
        <dbReference type="Proteomes" id="UP001139494"/>
    </source>
</evidence>
<gene>
    <name evidence="2" type="ORF">KM295_09080</name>
</gene>
<feature type="compositionally biased region" description="Basic and acidic residues" evidence="1">
    <location>
        <begin position="1"/>
        <end position="17"/>
    </location>
</feature>
<evidence type="ECO:0000256" key="1">
    <source>
        <dbReference type="SAM" id="MobiDB-lite"/>
    </source>
</evidence>
<protein>
    <submittedName>
        <fullName evidence="2">Uncharacterized protein</fullName>
    </submittedName>
</protein>
<reference evidence="2" key="1">
    <citation type="journal article" date="2023" name="Front. Microbiol.">
        <title>Genomic-based phylogenetic and metabolic analyses of the genus Natronomonas, and description of Natronomonas aquatica sp. nov.</title>
        <authorList>
            <person name="Garcia-Roldan A."/>
            <person name="Duran-Viseras A."/>
            <person name="de la Haba R.R."/>
            <person name="Corral P."/>
            <person name="Sanchez-Porro C."/>
            <person name="Ventosa A."/>
        </authorList>
    </citation>
    <scope>NUCLEOTIDE SEQUENCE</scope>
    <source>
        <strain evidence="2">F2-12</strain>
    </source>
</reference>
<feature type="compositionally biased region" description="Polar residues" evidence="1">
    <location>
        <begin position="41"/>
        <end position="51"/>
    </location>
</feature>